<dbReference type="PROSITE" id="PS51180">
    <property type="entry name" value="BRO1"/>
    <property type="match status" value="1"/>
</dbReference>
<feature type="domain" description="BRO1" evidence="2">
    <location>
        <begin position="1"/>
        <end position="387"/>
    </location>
</feature>
<evidence type="ECO:0000313" key="3">
    <source>
        <dbReference type="EMBL" id="JAT65051.1"/>
    </source>
</evidence>
<dbReference type="SMART" id="SM01041">
    <property type="entry name" value="BRO1"/>
    <property type="match status" value="1"/>
</dbReference>
<reference evidence="3" key="1">
    <citation type="submission" date="2015-07" db="EMBL/GenBank/DDBJ databases">
        <title>Transcriptome Assembly of Anthurium amnicola.</title>
        <authorList>
            <person name="Suzuki J."/>
        </authorList>
    </citation>
    <scope>NUCLEOTIDE SEQUENCE</scope>
</reference>
<comment type="similarity">
    <text evidence="1">Belongs to the BROX family.</text>
</comment>
<gene>
    <name evidence="3" type="primary">pdcd6ip_1</name>
    <name evidence="3" type="ORF">g.116654</name>
</gene>
<evidence type="ECO:0000259" key="2">
    <source>
        <dbReference type="PROSITE" id="PS51180"/>
    </source>
</evidence>
<sequence>MLLRFQDPLKLKTKKIVFEDAFHAHDSGTLEQLKELSSRRKVIEESVNESSFITEAIAREMAGGLTSKIEQDLKKLECYIPLLKNLVMHCELLQSTPKVLQCISDLKIQWSSALNASSIFNLGGPKFFRIDNLHFELAMILFLYGAHLRERAFEVLSEDLVQSTTLYRKAAGVYNYLANVILPPLQPASTKEIPLEATTMISSVMSLICLAEAQAVTIQKAEERKGSSNLLVKLHFGITQMLDTAASVISSKGGESNDISARLMEFIYSCSILYQLRSQKHLAVGLTTSEEGHMMVRQVGVAIGVLRYAINRVKSTKAAKDESWRSVFNQEIVDVAELLRKLEYENELVCHEKIPDVDGLPVLQGLRIVEAIPFEPQRWERELVFMT</sequence>
<proteinExistence type="inferred from homology"/>
<dbReference type="AlphaFoldDB" id="A0A1D1ZE25"/>
<dbReference type="Pfam" id="PF03097">
    <property type="entry name" value="BRO1"/>
    <property type="match status" value="1"/>
</dbReference>
<dbReference type="InterPro" id="IPR004328">
    <property type="entry name" value="BRO1_dom"/>
</dbReference>
<dbReference type="Gene3D" id="1.25.40.280">
    <property type="entry name" value="alix/aip1 like domains"/>
    <property type="match status" value="1"/>
</dbReference>
<accession>A0A1D1ZE25</accession>
<dbReference type="EMBL" id="GDJX01002885">
    <property type="protein sequence ID" value="JAT65051.1"/>
    <property type="molecule type" value="Transcribed_RNA"/>
</dbReference>
<dbReference type="InterPro" id="IPR038898">
    <property type="entry name" value="BROX"/>
</dbReference>
<protein>
    <submittedName>
        <fullName evidence="3">Programmed cell death 6-interacting protein</fullName>
    </submittedName>
</protein>
<dbReference type="PANTHER" id="PTHR23032:SF20">
    <property type="entry name" value="ENDOSOMAL TARGETING BRO1-LIKE DOMAIN-CONTAINING PROTEIN"/>
    <property type="match status" value="1"/>
</dbReference>
<dbReference type="InterPro" id="IPR038499">
    <property type="entry name" value="BRO1_sf"/>
</dbReference>
<evidence type="ECO:0000256" key="1">
    <source>
        <dbReference type="ARBA" id="ARBA00008901"/>
    </source>
</evidence>
<name>A0A1D1ZE25_9ARAE</name>
<dbReference type="CDD" id="cd09247">
    <property type="entry name" value="BRO1_Alix_like_2"/>
    <property type="match status" value="1"/>
</dbReference>
<dbReference type="PANTHER" id="PTHR23032">
    <property type="entry name" value="BRO1 DOMAIN-CONTAINING PROTEIN BROX"/>
    <property type="match status" value="1"/>
</dbReference>
<organism evidence="3">
    <name type="scientific">Anthurium amnicola</name>
    <dbReference type="NCBI Taxonomy" id="1678845"/>
    <lineage>
        <taxon>Eukaryota</taxon>
        <taxon>Viridiplantae</taxon>
        <taxon>Streptophyta</taxon>
        <taxon>Embryophyta</taxon>
        <taxon>Tracheophyta</taxon>
        <taxon>Spermatophyta</taxon>
        <taxon>Magnoliopsida</taxon>
        <taxon>Liliopsida</taxon>
        <taxon>Araceae</taxon>
        <taxon>Pothoideae</taxon>
        <taxon>Potheae</taxon>
        <taxon>Anthurium</taxon>
    </lineage>
</organism>